<evidence type="ECO:0000313" key="4">
    <source>
        <dbReference type="EMBL" id="SDJ10145.1"/>
    </source>
</evidence>
<dbReference type="SMART" id="SM00028">
    <property type="entry name" value="TPR"/>
    <property type="match status" value="6"/>
</dbReference>
<dbReference type="Gene3D" id="1.25.40.10">
    <property type="entry name" value="Tetratricopeptide repeat domain"/>
    <property type="match status" value="3"/>
</dbReference>
<dbReference type="OrthoDB" id="7637125at2"/>
<dbReference type="InterPro" id="IPR011990">
    <property type="entry name" value="TPR-like_helical_dom_sf"/>
</dbReference>
<dbReference type="EMBL" id="FNEB01000008">
    <property type="protein sequence ID" value="SDJ10145.1"/>
    <property type="molecule type" value="Genomic_DNA"/>
</dbReference>
<evidence type="ECO:0000256" key="2">
    <source>
        <dbReference type="ARBA" id="ARBA00022803"/>
    </source>
</evidence>
<keyword evidence="4" id="KW-0449">Lipoprotein</keyword>
<dbReference type="PANTHER" id="PTHR45586">
    <property type="entry name" value="TPR REPEAT-CONTAINING PROTEIN PA4667"/>
    <property type="match status" value="1"/>
</dbReference>
<evidence type="ECO:0000256" key="3">
    <source>
        <dbReference type="PROSITE-ProRule" id="PRU00339"/>
    </source>
</evidence>
<dbReference type="STRING" id="490829.SAMN05421850_108162"/>
<evidence type="ECO:0000313" key="5">
    <source>
        <dbReference type="Proteomes" id="UP000199340"/>
    </source>
</evidence>
<dbReference type="PROSITE" id="PS50005">
    <property type="entry name" value="TPR"/>
    <property type="match status" value="2"/>
</dbReference>
<evidence type="ECO:0000256" key="1">
    <source>
        <dbReference type="ARBA" id="ARBA00022737"/>
    </source>
</evidence>
<dbReference type="AlphaFoldDB" id="A0A1G8R0Q5"/>
<proteinExistence type="predicted"/>
<dbReference type="SUPFAM" id="SSF48452">
    <property type="entry name" value="TPR-like"/>
    <property type="match status" value="3"/>
</dbReference>
<organism evidence="4 5">
    <name type="scientific">Lutimaribacter saemankumensis</name>
    <dbReference type="NCBI Taxonomy" id="490829"/>
    <lineage>
        <taxon>Bacteria</taxon>
        <taxon>Pseudomonadati</taxon>
        <taxon>Pseudomonadota</taxon>
        <taxon>Alphaproteobacteria</taxon>
        <taxon>Rhodobacterales</taxon>
        <taxon>Roseobacteraceae</taxon>
        <taxon>Lutimaribacter</taxon>
    </lineage>
</organism>
<dbReference type="RefSeq" id="WP_090029548.1">
    <property type="nucleotide sequence ID" value="NZ_FNEB01000008.1"/>
</dbReference>
<keyword evidence="1" id="KW-0677">Repeat</keyword>
<feature type="repeat" description="TPR" evidence="3">
    <location>
        <begin position="29"/>
        <end position="62"/>
    </location>
</feature>
<keyword evidence="5" id="KW-1185">Reference proteome</keyword>
<feature type="repeat" description="TPR" evidence="3">
    <location>
        <begin position="757"/>
        <end position="790"/>
    </location>
</feature>
<sequence length="815" mass="91004">MRLKSAVIPAILLSASLTLTGCQSSEERAQEHFERGMELLAEGDAKRAFVEFRNVFKLNPTHKEARIAYARAQMERGNFSEAYGQFLRVAEQYPEETEPRIVLAEMAINARNWDEAQRHGKAAMEQAPDDPRVKVIRIALDYFEAVRENEPAAIGNLADEARQALQEMPDNKIARRIVIDQLLLNDRFEEALPVIDAGLELFPEDPELHELKLTSQIRSRKMDDVGATLREMVSTFPDNERARRLLIAWYIEQGDMDGAEKFLRELAARPDAEAGANLAIVQFLRNAKGDDAARAELERLAASEEEPTVYVSLLASMDFEKGDRDKAISTLEQLVDGIEPATEQGNNAKLLLAQMLLATNNPVGARARVEEILADDASHVGALKMRAAWRIDDDEPGEAIIDLRTALSQAPRDADVMTLMARAHERAGDRALAGERYALAVEFSNKAPVESLRYASFLMGEGRVEAAEAVVTEALNEAPENIPLLEMLGALNIRAKDWNETQRTIWKLRAIESDQATEVANRVEAEMLLQQDRVDDTVNFLEQISRESGDLRTLSALVQTQVRNGNIDEAVNVVQEKLDEAPRDPALRFLRAGLHVLSGERDQAEEKYKEILAEYPANDAVIRALYSLLLAEGRQADARALVDEQIARNPNALNVRLIKAEILERDRDFEGAIAIYEQLYQENSSNMVVANNLASLISTHRDDAESLERAYAVARRLRGIEVPPLQDTYGWIEFRRGNFEEALAHLEPAAAGLPNDPLVQYHLGRTYLELKDFVKAREQLEKAIKLSGDTPLPQIETAKELLETIPADGTGSTAD</sequence>
<dbReference type="PANTHER" id="PTHR45586:SF1">
    <property type="entry name" value="LIPOPOLYSACCHARIDE ASSEMBLY PROTEIN B"/>
    <property type="match status" value="1"/>
</dbReference>
<accession>A0A1G8R0Q5</accession>
<name>A0A1G8R0Q5_9RHOB</name>
<protein>
    <submittedName>
        <fullName evidence="4">Putative PEP-CTERM system TPR-repeat lipoprotein</fullName>
    </submittedName>
</protein>
<gene>
    <name evidence="4" type="ORF">SAMN05421850_108162</name>
</gene>
<dbReference type="PROSITE" id="PS51257">
    <property type="entry name" value="PROKAR_LIPOPROTEIN"/>
    <property type="match status" value="1"/>
</dbReference>
<dbReference type="Pfam" id="PF14559">
    <property type="entry name" value="TPR_19"/>
    <property type="match status" value="3"/>
</dbReference>
<dbReference type="InterPro" id="IPR051012">
    <property type="entry name" value="CellSynth/LPSAsmb/PSIAsmb"/>
</dbReference>
<keyword evidence="2 3" id="KW-0802">TPR repeat</keyword>
<dbReference type="Proteomes" id="UP000199340">
    <property type="component" value="Unassembled WGS sequence"/>
</dbReference>
<dbReference type="InterPro" id="IPR019734">
    <property type="entry name" value="TPR_rpt"/>
</dbReference>
<reference evidence="4 5" key="1">
    <citation type="submission" date="2016-10" db="EMBL/GenBank/DDBJ databases">
        <authorList>
            <person name="de Groot N.N."/>
        </authorList>
    </citation>
    <scope>NUCLEOTIDE SEQUENCE [LARGE SCALE GENOMIC DNA]</scope>
    <source>
        <strain evidence="4 5">DSM 28010</strain>
    </source>
</reference>